<evidence type="ECO:0000256" key="2">
    <source>
        <dbReference type="ARBA" id="ARBA00008872"/>
    </source>
</evidence>
<dbReference type="Gene3D" id="3.20.20.10">
    <property type="entry name" value="Alanine racemase"/>
    <property type="match status" value="1"/>
</dbReference>
<reference evidence="7" key="1">
    <citation type="submission" date="2013-07" db="EMBL/GenBank/DDBJ databases">
        <title>Nephila pilipes venom gland.</title>
        <authorList>
            <person name="Huo L.J."/>
        </authorList>
    </citation>
    <scope>NUCLEOTIDE SEQUENCE</scope>
    <source>
        <tissue evidence="7">Venom gland</tissue>
    </source>
</reference>
<dbReference type="InterPro" id="IPR029066">
    <property type="entry name" value="PLP-binding_barrel"/>
</dbReference>
<dbReference type="Pfam" id="PF02784">
    <property type="entry name" value="Orn_Arg_deC_N"/>
    <property type="match status" value="1"/>
</dbReference>
<dbReference type="EMBL" id="KF433590">
    <property type="protein sequence ID" value="AII97912.1"/>
    <property type="molecule type" value="mRNA"/>
</dbReference>
<comment type="similarity">
    <text evidence="2">Belongs to the Orn/Lys/Arg decarboxylase class-II family.</text>
</comment>
<keyword evidence="5" id="KW-0732">Signal</keyword>
<name>A0A076KZV8_NEPPI</name>
<dbReference type="SUPFAM" id="SSF51419">
    <property type="entry name" value="PLP-binding barrel"/>
    <property type="match status" value="1"/>
</dbReference>
<keyword evidence="3" id="KW-0663">Pyridoxal phosphate</keyword>
<evidence type="ECO:0000313" key="7">
    <source>
        <dbReference type="EMBL" id="AII97912.1"/>
    </source>
</evidence>
<feature type="domain" description="Orn/DAP/Arg decarboxylase 2 N-terminal" evidence="6">
    <location>
        <begin position="21"/>
        <end position="92"/>
    </location>
</feature>
<accession>A0A076KZV8</accession>
<evidence type="ECO:0000256" key="1">
    <source>
        <dbReference type="ARBA" id="ARBA00001933"/>
    </source>
</evidence>
<sequence>MLSNVMMLQLFFISWLHWVLVFDCASKNEIESVLSIGVEPERIIYANPCKTRGFIKHAANVGVKMMTFDNEMELHKVKALHPDAELVIRIRVG</sequence>
<feature type="signal peptide" evidence="5">
    <location>
        <begin position="1"/>
        <end position="21"/>
    </location>
</feature>
<dbReference type="PRINTS" id="PR01182">
    <property type="entry name" value="ORNDCRBXLASE"/>
</dbReference>
<dbReference type="GO" id="GO:0033387">
    <property type="term" value="P:putrescine biosynthetic process from arginine, via ornithine"/>
    <property type="evidence" value="ECO:0007669"/>
    <property type="project" value="TreeGrafter"/>
</dbReference>
<keyword evidence="4" id="KW-0456">Lyase</keyword>
<organism evidence="7">
    <name type="scientific">Nephila pilipes</name>
    <name type="common">Giant wood spider</name>
    <name type="synonym">Nephila maculata</name>
    <dbReference type="NCBI Taxonomy" id="299642"/>
    <lineage>
        <taxon>Eukaryota</taxon>
        <taxon>Metazoa</taxon>
        <taxon>Ecdysozoa</taxon>
        <taxon>Arthropoda</taxon>
        <taxon>Chelicerata</taxon>
        <taxon>Arachnida</taxon>
        <taxon>Araneae</taxon>
        <taxon>Araneomorphae</taxon>
        <taxon>Entelegynae</taxon>
        <taxon>Araneoidea</taxon>
        <taxon>Nephilidae</taxon>
        <taxon>Nephila</taxon>
    </lineage>
</organism>
<protein>
    <submittedName>
        <fullName evidence="7">BLTX547</fullName>
    </submittedName>
</protein>
<dbReference type="AlphaFoldDB" id="A0A076KZV8"/>
<dbReference type="GO" id="GO:0005737">
    <property type="term" value="C:cytoplasm"/>
    <property type="evidence" value="ECO:0007669"/>
    <property type="project" value="TreeGrafter"/>
</dbReference>
<comment type="cofactor">
    <cofactor evidence="1">
        <name>pyridoxal 5'-phosphate</name>
        <dbReference type="ChEBI" id="CHEBI:597326"/>
    </cofactor>
</comment>
<dbReference type="GO" id="GO:0004586">
    <property type="term" value="F:ornithine decarboxylase activity"/>
    <property type="evidence" value="ECO:0007669"/>
    <property type="project" value="TreeGrafter"/>
</dbReference>
<dbReference type="InterPro" id="IPR022644">
    <property type="entry name" value="De-COase2_N"/>
</dbReference>
<evidence type="ECO:0000256" key="4">
    <source>
        <dbReference type="ARBA" id="ARBA00023239"/>
    </source>
</evidence>
<dbReference type="InterPro" id="IPR002433">
    <property type="entry name" value="Orn_de-COase"/>
</dbReference>
<evidence type="ECO:0000259" key="6">
    <source>
        <dbReference type="Pfam" id="PF02784"/>
    </source>
</evidence>
<proteinExistence type="evidence at transcript level"/>
<feature type="chain" id="PRO_5001714983" evidence="5">
    <location>
        <begin position="22"/>
        <end position="93"/>
    </location>
</feature>
<evidence type="ECO:0000256" key="5">
    <source>
        <dbReference type="SAM" id="SignalP"/>
    </source>
</evidence>
<dbReference type="PANTHER" id="PTHR11482:SF6">
    <property type="entry name" value="ORNITHINE DECARBOXYLASE 1-RELATED"/>
    <property type="match status" value="1"/>
</dbReference>
<dbReference type="PANTHER" id="PTHR11482">
    <property type="entry name" value="ARGININE/DIAMINOPIMELATE/ORNITHINE DECARBOXYLASE"/>
    <property type="match status" value="1"/>
</dbReference>
<evidence type="ECO:0000256" key="3">
    <source>
        <dbReference type="ARBA" id="ARBA00022898"/>
    </source>
</evidence>